<sequence>MDPTVSNCCRTLNENLKLALLVRKFDVFYWQIDSPTFDVDFADLFSDTFSNLKNLEKLTFGCGRQKPDYFDVIAPQTFPNLRYLHVHVRSHAAQLVECFLQVHPHLLTLNLPWRAPADVASSFTRVKLPALRRLSTNATVFPLLVRAHPALKSTEVRWKKTRKPLAPPIAALHASSCESLRHLVCSGPRANVDLIQLVAAQLPALTVLRVLASAPAGPLHNEATVQVIAAVLAQLPKLRVFEYRYTLGHEYTLEDGYIPSADRRAVRAMVTAWGQACPTLKRCDLNGVTWKRPTTGKWRPMEM</sequence>
<dbReference type="InterPro" id="IPR032675">
    <property type="entry name" value="LRR_dom_sf"/>
</dbReference>
<protein>
    <recommendedName>
        <fullName evidence="3">F-box domain-containing protein</fullName>
    </recommendedName>
</protein>
<accession>A0AAD7GWH5</accession>
<dbReference type="EMBL" id="JARKIE010000006">
    <property type="protein sequence ID" value="KAJ7706715.1"/>
    <property type="molecule type" value="Genomic_DNA"/>
</dbReference>
<comment type="caution">
    <text evidence="1">The sequence shown here is derived from an EMBL/GenBank/DDBJ whole genome shotgun (WGS) entry which is preliminary data.</text>
</comment>
<proteinExistence type="predicted"/>
<dbReference type="AlphaFoldDB" id="A0AAD7GWH5"/>
<organism evidence="1 2">
    <name type="scientific">Mycena rosella</name>
    <name type="common">Pink bonnet</name>
    <name type="synonym">Agaricus rosellus</name>
    <dbReference type="NCBI Taxonomy" id="1033263"/>
    <lineage>
        <taxon>Eukaryota</taxon>
        <taxon>Fungi</taxon>
        <taxon>Dikarya</taxon>
        <taxon>Basidiomycota</taxon>
        <taxon>Agaricomycotina</taxon>
        <taxon>Agaricomycetes</taxon>
        <taxon>Agaricomycetidae</taxon>
        <taxon>Agaricales</taxon>
        <taxon>Marasmiineae</taxon>
        <taxon>Mycenaceae</taxon>
        <taxon>Mycena</taxon>
    </lineage>
</organism>
<evidence type="ECO:0000313" key="1">
    <source>
        <dbReference type="EMBL" id="KAJ7706715.1"/>
    </source>
</evidence>
<name>A0AAD7GWH5_MYCRO</name>
<dbReference type="Proteomes" id="UP001221757">
    <property type="component" value="Unassembled WGS sequence"/>
</dbReference>
<gene>
    <name evidence="1" type="ORF">B0H17DRAFT_1192291</name>
</gene>
<evidence type="ECO:0008006" key="3">
    <source>
        <dbReference type="Google" id="ProtNLM"/>
    </source>
</evidence>
<dbReference type="Gene3D" id="3.80.10.10">
    <property type="entry name" value="Ribonuclease Inhibitor"/>
    <property type="match status" value="1"/>
</dbReference>
<keyword evidence="2" id="KW-1185">Reference proteome</keyword>
<evidence type="ECO:0000313" key="2">
    <source>
        <dbReference type="Proteomes" id="UP001221757"/>
    </source>
</evidence>
<dbReference type="SUPFAM" id="SSF52047">
    <property type="entry name" value="RNI-like"/>
    <property type="match status" value="1"/>
</dbReference>
<reference evidence="1" key="1">
    <citation type="submission" date="2023-03" db="EMBL/GenBank/DDBJ databases">
        <title>Massive genome expansion in bonnet fungi (Mycena s.s.) driven by repeated elements and novel gene families across ecological guilds.</title>
        <authorList>
            <consortium name="Lawrence Berkeley National Laboratory"/>
            <person name="Harder C.B."/>
            <person name="Miyauchi S."/>
            <person name="Viragh M."/>
            <person name="Kuo A."/>
            <person name="Thoen E."/>
            <person name="Andreopoulos B."/>
            <person name="Lu D."/>
            <person name="Skrede I."/>
            <person name="Drula E."/>
            <person name="Henrissat B."/>
            <person name="Morin E."/>
            <person name="Kohler A."/>
            <person name="Barry K."/>
            <person name="LaButti K."/>
            <person name="Morin E."/>
            <person name="Salamov A."/>
            <person name="Lipzen A."/>
            <person name="Mereny Z."/>
            <person name="Hegedus B."/>
            <person name="Baldrian P."/>
            <person name="Stursova M."/>
            <person name="Weitz H."/>
            <person name="Taylor A."/>
            <person name="Grigoriev I.V."/>
            <person name="Nagy L.G."/>
            <person name="Martin F."/>
            <person name="Kauserud H."/>
        </authorList>
    </citation>
    <scope>NUCLEOTIDE SEQUENCE</scope>
    <source>
        <strain evidence="1">CBHHK067</strain>
    </source>
</reference>